<evidence type="ECO:0000313" key="1">
    <source>
        <dbReference type="EMBL" id="SUJ22200.1"/>
    </source>
</evidence>
<gene>
    <name evidence="1" type="ORF">NCTC11388_03215</name>
</gene>
<dbReference type="Proteomes" id="UP000254893">
    <property type="component" value="Unassembled WGS sequence"/>
</dbReference>
<sequence length="33" mass="4112">MSLYRQQLYSKFETKKKTKQNQLHNYLKTSTFK</sequence>
<reference evidence="1 2" key="1">
    <citation type="submission" date="2018-06" db="EMBL/GenBank/DDBJ databases">
        <authorList>
            <consortium name="Pathogen Informatics"/>
            <person name="Doyle S."/>
        </authorList>
    </citation>
    <scope>NUCLEOTIDE SEQUENCE [LARGE SCALE GENOMIC DNA]</scope>
    <source>
        <strain evidence="1 2">NCTC11388</strain>
    </source>
</reference>
<dbReference type="EMBL" id="UGYW01000002">
    <property type="protein sequence ID" value="SUJ22200.1"/>
    <property type="molecule type" value="Genomic_DNA"/>
</dbReference>
<protein>
    <submittedName>
        <fullName evidence="1">Uncharacterized protein</fullName>
    </submittedName>
</protein>
<evidence type="ECO:0000313" key="2">
    <source>
        <dbReference type="Proteomes" id="UP000254893"/>
    </source>
</evidence>
<accession>A0A380CK56</accession>
<proteinExistence type="predicted"/>
<name>A0A380CK56_SPHSI</name>
<dbReference type="AlphaFoldDB" id="A0A380CK56"/>
<organism evidence="1 2">
    <name type="scientific">Sphingobacterium spiritivorum</name>
    <name type="common">Flavobacterium spiritivorum</name>
    <dbReference type="NCBI Taxonomy" id="258"/>
    <lineage>
        <taxon>Bacteria</taxon>
        <taxon>Pseudomonadati</taxon>
        <taxon>Bacteroidota</taxon>
        <taxon>Sphingobacteriia</taxon>
        <taxon>Sphingobacteriales</taxon>
        <taxon>Sphingobacteriaceae</taxon>
        <taxon>Sphingobacterium</taxon>
    </lineage>
</organism>